<dbReference type="Proteomes" id="UP000663836">
    <property type="component" value="Unassembled WGS sequence"/>
</dbReference>
<comment type="caution">
    <text evidence="1">The sequence shown here is derived from an EMBL/GenBank/DDBJ whole genome shotgun (WGS) entry which is preliminary data.</text>
</comment>
<dbReference type="PANTHER" id="PTHR24222">
    <property type="entry name" value="ABC TRANSPORTER B FAMILY"/>
    <property type="match status" value="1"/>
</dbReference>
<dbReference type="AlphaFoldDB" id="A0A820MXY4"/>
<dbReference type="InterPro" id="IPR039421">
    <property type="entry name" value="Type_1_exporter"/>
</dbReference>
<dbReference type="GO" id="GO:0042626">
    <property type="term" value="F:ATPase-coupled transmembrane transporter activity"/>
    <property type="evidence" value="ECO:0007669"/>
    <property type="project" value="TreeGrafter"/>
</dbReference>
<gene>
    <name evidence="1" type="ORF">JBS370_LOCUS42798</name>
</gene>
<evidence type="ECO:0008006" key="3">
    <source>
        <dbReference type="Google" id="ProtNLM"/>
    </source>
</evidence>
<accession>A0A820MXY4</accession>
<dbReference type="PANTHER" id="PTHR24222:SF76">
    <property type="entry name" value="MYCOBACTIN IMPORT ATP-BINDING_PERMEASE PROTEIN IRTB"/>
    <property type="match status" value="1"/>
</dbReference>
<name>A0A820MXY4_9BILA</name>
<dbReference type="EMBL" id="CAJOBD010059946">
    <property type="protein sequence ID" value="CAF4379653.1"/>
    <property type="molecule type" value="Genomic_DNA"/>
</dbReference>
<evidence type="ECO:0000313" key="2">
    <source>
        <dbReference type="Proteomes" id="UP000663836"/>
    </source>
</evidence>
<feature type="non-terminal residue" evidence="1">
    <location>
        <position position="1"/>
    </location>
</feature>
<protein>
    <recommendedName>
        <fullName evidence="3">p-glycoprotein</fullName>
    </recommendedName>
</protein>
<sequence>IVQKALDRVAQGRTTLIIAHRLSTILNADKIIVMQQGEIVEEGDHDSLMKAQGIYFDLVKQQNLRQVEEEEEELEMEQLLKYNIEEFTFIKK</sequence>
<dbReference type="Gene3D" id="3.40.50.300">
    <property type="entry name" value="P-loop containing nucleotide triphosphate hydrolases"/>
    <property type="match status" value="1"/>
</dbReference>
<dbReference type="InterPro" id="IPR027417">
    <property type="entry name" value="P-loop_NTPase"/>
</dbReference>
<dbReference type="GO" id="GO:0005886">
    <property type="term" value="C:plasma membrane"/>
    <property type="evidence" value="ECO:0007669"/>
    <property type="project" value="TreeGrafter"/>
</dbReference>
<organism evidence="1 2">
    <name type="scientific">Rotaria sordida</name>
    <dbReference type="NCBI Taxonomy" id="392033"/>
    <lineage>
        <taxon>Eukaryota</taxon>
        <taxon>Metazoa</taxon>
        <taxon>Spiralia</taxon>
        <taxon>Gnathifera</taxon>
        <taxon>Rotifera</taxon>
        <taxon>Eurotatoria</taxon>
        <taxon>Bdelloidea</taxon>
        <taxon>Philodinida</taxon>
        <taxon>Philodinidae</taxon>
        <taxon>Rotaria</taxon>
    </lineage>
</organism>
<evidence type="ECO:0000313" key="1">
    <source>
        <dbReference type="EMBL" id="CAF4379653.1"/>
    </source>
</evidence>
<proteinExistence type="predicted"/>
<dbReference type="SUPFAM" id="SSF52540">
    <property type="entry name" value="P-loop containing nucleoside triphosphate hydrolases"/>
    <property type="match status" value="1"/>
</dbReference>
<reference evidence="1" key="1">
    <citation type="submission" date="2021-02" db="EMBL/GenBank/DDBJ databases">
        <authorList>
            <person name="Nowell W R."/>
        </authorList>
    </citation>
    <scope>NUCLEOTIDE SEQUENCE</scope>
</reference>